<proteinExistence type="inferred from homology"/>
<dbReference type="GO" id="GO:0008725">
    <property type="term" value="F:DNA-3-methyladenine glycosylase activity"/>
    <property type="evidence" value="ECO:0007669"/>
    <property type="project" value="TreeGrafter"/>
</dbReference>
<dbReference type="SUPFAM" id="SSF48150">
    <property type="entry name" value="DNA-glycosylase"/>
    <property type="match status" value="1"/>
</dbReference>
<feature type="compositionally biased region" description="Polar residues" evidence="4">
    <location>
        <begin position="57"/>
        <end position="73"/>
    </location>
</feature>
<dbReference type="GO" id="GO:0032993">
    <property type="term" value="C:protein-DNA complex"/>
    <property type="evidence" value="ECO:0007669"/>
    <property type="project" value="TreeGrafter"/>
</dbReference>
<dbReference type="PANTHER" id="PTHR43003:SF5">
    <property type="entry name" value="DNA-3-METHYLADENINE GLYCOSYLASE"/>
    <property type="match status" value="1"/>
</dbReference>
<reference evidence="6 7" key="1">
    <citation type="submission" date="2019-05" db="EMBL/GenBank/DDBJ databases">
        <title>Emergence of the Ug99 lineage of the wheat stem rust pathogen through somatic hybridization.</title>
        <authorList>
            <person name="Li F."/>
            <person name="Upadhyaya N.M."/>
            <person name="Sperschneider J."/>
            <person name="Matny O."/>
            <person name="Nguyen-Phuc H."/>
            <person name="Mago R."/>
            <person name="Raley C."/>
            <person name="Miller M.E."/>
            <person name="Silverstein K.A.T."/>
            <person name="Henningsen E."/>
            <person name="Hirsch C.D."/>
            <person name="Visser B."/>
            <person name="Pretorius Z.A."/>
            <person name="Steffenson B.J."/>
            <person name="Schwessinger B."/>
            <person name="Dodds P.N."/>
            <person name="Figueroa M."/>
        </authorList>
    </citation>
    <scope>NUCLEOTIDE SEQUENCE [LARGE SCALE GENOMIC DNA]</scope>
    <source>
        <strain evidence="6">21-0</strain>
    </source>
</reference>
<dbReference type="InterPro" id="IPR003265">
    <property type="entry name" value="HhH-GPD_domain"/>
</dbReference>
<dbReference type="PANTHER" id="PTHR43003">
    <property type="entry name" value="DNA-3-METHYLADENINE GLYCOSYLASE"/>
    <property type="match status" value="1"/>
</dbReference>
<keyword evidence="3" id="KW-0234">DNA repair</keyword>
<evidence type="ECO:0000256" key="1">
    <source>
        <dbReference type="ARBA" id="ARBA00010817"/>
    </source>
</evidence>
<dbReference type="Proteomes" id="UP000324748">
    <property type="component" value="Unassembled WGS sequence"/>
</dbReference>
<dbReference type="FunFam" id="1.10.340.30:FF:000004">
    <property type="entry name" value="DNA-3-methyladenine glycosylase II"/>
    <property type="match status" value="1"/>
</dbReference>
<evidence type="ECO:0000256" key="2">
    <source>
        <dbReference type="ARBA" id="ARBA00022763"/>
    </source>
</evidence>
<feature type="compositionally biased region" description="Polar residues" evidence="4">
    <location>
        <begin position="21"/>
        <end position="35"/>
    </location>
</feature>
<dbReference type="GO" id="GO:0005634">
    <property type="term" value="C:nucleus"/>
    <property type="evidence" value="ECO:0007669"/>
    <property type="project" value="TreeGrafter"/>
</dbReference>
<dbReference type="Gene3D" id="1.10.340.30">
    <property type="entry name" value="Hypothetical protein, domain 2"/>
    <property type="match status" value="1"/>
</dbReference>
<evidence type="ECO:0000313" key="7">
    <source>
        <dbReference type="Proteomes" id="UP000324748"/>
    </source>
</evidence>
<dbReference type="InterPro" id="IPR011257">
    <property type="entry name" value="DNA_glycosylase"/>
</dbReference>
<feature type="domain" description="HhH-GPD" evidence="5">
    <location>
        <begin position="128"/>
        <end position="291"/>
    </location>
</feature>
<dbReference type="GO" id="GO:0032131">
    <property type="term" value="F:alkylated DNA binding"/>
    <property type="evidence" value="ECO:0007669"/>
    <property type="project" value="TreeGrafter"/>
</dbReference>
<dbReference type="Pfam" id="PF00730">
    <property type="entry name" value="HhH-GPD"/>
    <property type="match status" value="1"/>
</dbReference>
<evidence type="ECO:0000256" key="4">
    <source>
        <dbReference type="SAM" id="MobiDB-lite"/>
    </source>
</evidence>
<dbReference type="GO" id="GO:0043916">
    <property type="term" value="F:DNA-7-methylguanine glycosylase activity"/>
    <property type="evidence" value="ECO:0007669"/>
    <property type="project" value="TreeGrafter"/>
</dbReference>
<dbReference type="EMBL" id="VSWC01000015">
    <property type="protein sequence ID" value="KAA1113199.1"/>
    <property type="molecule type" value="Genomic_DNA"/>
</dbReference>
<evidence type="ECO:0000259" key="5">
    <source>
        <dbReference type="SMART" id="SM00478"/>
    </source>
</evidence>
<gene>
    <name evidence="6" type="ORF">PGT21_024772</name>
</gene>
<dbReference type="OrthoDB" id="415889at2759"/>
<dbReference type="AlphaFoldDB" id="A0A5B0QJC8"/>
<name>A0A5B0QJC8_PUCGR</name>
<comment type="caution">
    <text evidence="6">The sequence shown here is derived from an EMBL/GenBank/DDBJ whole genome shotgun (WGS) entry which is preliminary data.</text>
</comment>
<dbReference type="InterPro" id="IPR051912">
    <property type="entry name" value="Alkylbase_DNA_Glycosylase/TA"/>
</dbReference>
<dbReference type="GO" id="GO:0006285">
    <property type="term" value="P:base-excision repair, AP site formation"/>
    <property type="evidence" value="ECO:0007669"/>
    <property type="project" value="TreeGrafter"/>
</dbReference>
<evidence type="ECO:0000313" key="6">
    <source>
        <dbReference type="EMBL" id="KAA1113199.1"/>
    </source>
</evidence>
<keyword evidence="2" id="KW-0227">DNA damage</keyword>
<keyword evidence="7" id="KW-1185">Reference proteome</keyword>
<dbReference type="GO" id="GO:0006307">
    <property type="term" value="P:DNA alkylation repair"/>
    <property type="evidence" value="ECO:0007669"/>
    <property type="project" value="TreeGrafter"/>
</dbReference>
<protein>
    <recommendedName>
        <fullName evidence="5">HhH-GPD domain-containing protein</fullName>
    </recommendedName>
</protein>
<accession>A0A5B0QJC8</accession>
<feature type="region of interest" description="Disordered" evidence="4">
    <location>
        <begin position="1"/>
        <end position="74"/>
    </location>
</feature>
<evidence type="ECO:0000256" key="3">
    <source>
        <dbReference type="ARBA" id="ARBA00023204"/>
    </source>
</evidence>
<comment type="similarity">
    <text evidence="1">Belongs to the alkylbase DNA glycosidase AlkA family.</text>
</comment>
<dbReference type="SMART" id="SM00478">
    <property type="entry name" value="ENDO3c"/>
    <property type="match status" value="1"/>
</dbReference>
<organism evidence="6 7">
    <name type="scientific">Puccinia graminis f. sp. tritici</name>
    <dbReference type="NCBI Taxonomy" id="56615"/>
    <lineage>
        <taxon>Eukaryota</taxon>
        <taxon>Fungi</taxon>
        <taxon>Dikarya</taxon>
        <taxon>Basidiomycota</taxon>
        <taxon>Pucciniomycotina</taxon>
        <taxon>Pucciniomycetes</taxon>
        <taxon>Pucciniales</taxon>
        <taxon>Pucciniaceae</taxon>
        <taxon>Puccinia</taxon>
    </lineage>
</organism>
<dbReference type="CDD" id="cd00056">
    <property type="entry name" value="ENDO3c"/>
    <property type="match status" value="1"/>
</dbReference>
<dbReference type="Gene3D" id="1.10.1670.40">
    <property type="match status" value="1"/>
</dbReference>
<sequence>MTAVSRVTRSTTRKAIAEAQTKLSASSARLTSKQTAGPLEDEERRPRKKRSKARVGASSQDDGQSLKTASQDPTRPFVLSEAQAHLAALDDRFSLLFGRLPCGPFDNLSKSSIDQVAEPFRNLCCSILGQQVSCLAARSITYKFIKLFQPELPPKLEPTTRLSEFQFPSPNDVLHTPVLTLRTAGLSQRKAEYIHDLAQRFVDRRLDPQALLTMEPRMVVNELCKVRGIGRWTAEMFLIFCVKHPDILPHADLAIQKGILRWYTTALLPLKAEEGRGSKKEAEEGNAGLSTPPIPVGCPLSRQELSRRLTKPLKPGLFLTPLEMEQLTEQWKPYRSLPVCYMWSLTGFIPEC</sequence>
<feature type="compositionally biased region" description="Low complexity" evidence="4">
    <location>
        <begin position="1"/>
        <end position="10"/>
    </location>
</feature>